<dbReference type="Gene3D" id="3.90.1100.10">
    <property type="match status" value="1"/>
</dbReference>
<evidence type="ECO:0000256" key="10">
    <source>
        <dbReference type="ARBA" id="ARBA00022887"/>
    </source>
</evidence>
<dbReference type="Pfam" id="PF04560">
    <property type="entry name" value="RNA_pol_Rpb2_7"/>
    <property type="match status" value="1"/>
</dbReference>
<comment type="subcellular location">
    <subcellularLocation>
        <location evidence="2">Plastid</location>
        <location evidence="2">Apicoplast</location>
    </subcellularLocation>
</comment>
<evidence type="ECO:0000256" key="2">
    <source>
        <dbReference type="ARBA" id="ARBA00004467"/>
    </source>
</evidence>
<dbReference type="AlphaFoldDB" id="A0A5C1H893"/>
<dbReference type="GO" id="GO:0003899">
    <property type="term" value="F:DNA-directed RNA polymerase activity"/>
    <property type="evidence" value="ECO:0007669"/>
    <property type="project" value="UniProtKB-EC"/>
</dbReference>
<feature type="domain" description="RNA polymerase Rpb2" evidence="18">
    <location>
        <begin position="368"/>
        <end position="426"/>
    </location>
</feature>
<dbReference type="GO" id="GO:0003677">
    <property type="term" value="F:DNA binding"/>
    <property type="evidence" value="ECO:0007669"/>
    <property type="project" value="InterPro"/>
</dbReference>
<dbReference type="GO" id="GO:0006351">
    <property type="term" value="P:DNA-templated transcription"/>
    <property type="evidence" value="ECO:0007669"/>
    <property type="project" value="InterPro"/>
</dbReference>
<evidence type="ECO:0000256" key="1">
    <source>
        <dbReference type="ARBA" id="ARBA00004026"/>
    </source>
</evidence>
<dbReference type="Gene3D" id="3.90.1800.10">
    <property type="entry name" value="RNA polymerase alpha subunit dimerisation domain"/>
    <property type="match status" value="1"/>
</dbReference>
<evidence type="ECO:0000256" key="7">
    <source>
        <dbReference type="ARBA" id="ARBA00022640"/>
    </source>
</evidence>
<evidence type="ECO:0000256" key="3">
    <source>
        <dbReference type="ARBA" id="ARBA00006835"/>
    </source>
</evidence>
<dbReference type="GO" id="GO:0020011">
    <property type="term" value="C:apicoplast"/>
    <property type="evidence" value="ECO:0007669"/>
    <property type="project" value="UniProtKB-SubCell"/>
</dbReference>
<dbReference type="GO" id="GO:0032549">
    <property type="term" value="F:ribonucleoside binding"/>
    <property type="evidence" value="ECO:0007669"/>
    <property type="project" value="InterPro"/>
</dbReference>
<dbReference type="InterPro" id="IPR014724">
    <property type="entry name" value="RNA_pol_RPB2_OB-fold"/>
</dbReference>
<organism evidence="19">
    <name type="scientific">Nephromyces sp. ex Molgula occidentalis</name>
    <dbReference type="NCBI Taxonomy" id="2544991"/>
    <lineage>
        <taxon>Eukaryota</taxon>
        <taxon>Sar</taxon>
        <taxon>Alveolata</taxon>
        <taxon>Apicomplexa</taxon>
        <taxon>Aconoidasida</taxon>
        <taxon>Nephromycida</taxon>
        <taxon>Nephromyces</taxon>
    </lineage>
</organism>
<dbReference type="GO" id="GO:0000428">
    <property type="term" value="C:DNA-directed RNA polymerase complex"/>
    <property type="evidence" value="ECO:0007669"/>
    <property type="project" value="UniProtKB-KW"/>
</dbReference>
<protein>
    <recommendedName>
        <fullName evidence="5">DNA-directed RNA polymerase subunit beta</fullName>
        <ecNumber evidence="4">2.7.7.6</ecNumber>
    </recommendedName>
    <alternativeName>
        <fullName evidence="14">PEP</fullName>
    </alternativeName>
    <alternativeName>
        <fullName evidence="13">Plastid-encoded RNA polymerase subunit beta</fullName>
    </alternativeName>
</protein>
<name>A0A5C1H893_9APIC</name>
<evidence type="ECO:0000256" key="15">
    <source>
        <dbReference type="RuleBase" id="RU000434"/>
    </source>
</evidence>
<evidence type="ECO:0000313" key="19">
    <source>
        <dbReference type="EMBL" id="QEM01783.1"/>
    </source>
</evidence>
<dbReference type="InterPro" id="IPR007645">
    <property type="entry name" value="RNA_pol_Rpb2_3"/>
</dbReference>
<evidence type="ECO:0000259" key="16">
    <source>
        <dbReference type="Pfam" id="PF00562"/>
    </source>
</evidence>
<accession>A0A5C1H893</accession>
<dbReference type="SUPFAM" id="SSF64484">
    <property type="entry name" value="beta and beta-prime subunits of DNA dependent RNA-polymerase"/>
    <property type="match status" value="1"/>
</dbReference>
<dbReference type="Pfam" id="PF00562">
    <property type="entry name" value="RNA_pol_Rpb2_6"/>
    <property type="match status" value="1"/>
</dbReference>
<dbReference type="Gene3D" id="2.40.50.100">
    <property type="match status" value="1"/>
</dbReference>
<evidence type="ECO:0000256" key="9">
    <source>
        <dbReference type="ARBA" id="ARBA00022695"/>
    </source>
</evidence>
<keyword evidence="6 19" id="KW-0240">DNA-directed RNA polymerase</keyword>
<sequence length="1046" mass="123450">MIYSLISFSLKNTETLVYNYIKFFKFILINKIFNLIPTFIIFNKFYIKFYLKNIKFNTNNKDLRLINYTNYLINPYYKISLPVEIKSLTKNFIFNFNLFQFPKINLEGNIILNGLKKIFISKIKKDTGLYFSKILKKNFTIYKASILFNNNLLNIELNKNYIYIYDLKNKIKINFIILIHYLGISNKEIIKYSRYGNSIFLKNLLKNTLKEYNNILDKNIYYLNNLQKISFYFGNLFYNINFILYKNNNYLINIKHKLFLDNTFSYQIKENWIYLYQDLINILDYLIDFKFNKKNLLNIDNFANKKLENLTDIILNQLNIIIEKRLKFFLQNLNKLNNISILNFINYINNKQFIFNFKEQFNINPLIQYLDQINSLSEIMHKFKLIKSNKFNLKDLNLRDIKTSELGKLCLINTSEGLNSGLIVYLPQNIILNNNEILTPYKIQLKKNIKIFNIKLINTLKQEKIKLSLINNFIKKNKIFYLLNSINFYKNFLEKTTINKLISFTETELLSLAENLIPFIFYNDPTRCLMGAKMQMQSVPLIYNQKALITTKTNQILIRKNNNIYSLQEGIVSFVSSYKIIIRDIYNREIIYYLPNYTFSNQKTIINFKPIVWTGERISLGQIIANNQEFKDNEFTLGNNCFVLYNSYKGYEFEDALIINKKLIEENIFSSLHMKCYEISCLYNYNNFLEITSIKLPKYNKFLKRNLDKQGIIKEGSKILDNDLLCGKIRFYNLTQKQESLGYFLFNLFGYKLRNITDNSIFISLGNSGRVVKIELFSTKYSIKELNIYLKLRIFIIKQRVLEVGDKLWGRYGNKGVIANIADSIDLPYTKDSITPDLITTSIGVPSRMNIGQLYETLFGLNCSYLDKRLLIKNNLNYKLGSNYLKLLLYDYLKQINLYKGISNFNSYNYGKSILFDGKTGKKLKGSVLLGTSFYTKLIHMVKEKIHYRTIGPYTTVTQQPIKSRSKQGGQRFGEMEVWALEAFGASYNLKELFTLKSDNIQGRLNLQEYLLNNLSIKKSVLSESFYLIINELKSLSLNIESLLLY</sequence>
<evidence type="ECO:0000256" key="14">
    <source>
        <dbReference type="ARBA" id="ARBA00032782"/>
    </source>
</evidence>
<dbReference type="Pfam" id="PF04565">
    <property type="entry name" value="RNA_pol_Rpb2_3"/>
    <property type="match status" value="1"/>
</dbReference>
<evidence type="ECO:0000256" key="11">
    <source>
        <dbReference type="ARBA" id="ARBA00023163"/>
    </source>
</evidence>
<gene>
    <name evidence="19" type="primary">rpoB</name>
</gene>
<reference evidence="19" key="1">
    <citation type="journal article" date="2019" name="Genome Biol. Evol.">
        <title>Nephromyces represents a diverse and novel lineage of the Apicomplexa that has retained apicoplasts.</title>
        <authorList>
            <person name="Munoz-Gomez S.A."/>
            <person name="Durnin K."/>
            <person name="Eme L."/>
            <person name="Paight C."/>
            <person name="Lane C.E."/>
            <person name="Saffo M.B."/>
            <person name="Slamovits C.H."/>
        </authorList>
    </citation>
    <scope>NUCLEOTIDE SEQUENCE</scope>
    <source>
        <strain evidence="19">678</strain>
    </source>
</reference>
<keyword evidence="10" id="KW-0933">Apicoplast</keyword>
<comment type="function">
    <text evidence="1">DNA-dependent RNA polymerase catalyzes the transcription of DNA into RNA using the four ribonucleoside triphosphates as substrates.</text>
</comment>
<keyword evidence="7" id="KW-0934">Plastid</keyword>
<dbReference type="EMBL" id="MK573207">
    <property type="protein sequence ID" value="QEM01783.1"/>
    <property type="molecule type" value="Genomic_DNA"/>
</dbReference>
<keyword evidence="8" id="KW-0808">Transferase</keyword>
<evidence type="ECO:0000259" key="18">
    <source>
        <dbReference type="Pfam" id="PF04565"/>
    </source>
</evidence>
<dbReference type="EC" id="2.7.7.6" evidence="4"/>
<dbReference type="InterPro" id="IPR007641">
    <property type="entry name" value="RNA_pol_Rpb2_7"/>
</dbReference>
<dbReference type="Gene3D" id="2.40.50.150">
    <property type="match status" value="1"/>
</dbReference>
<dbReference type="Gene3D" id="2.40.270.10">
    <property type="entry name" value="DNA-directed RNA polymerase, subunit 2, domain 6"/>
    <property type="match status" value="1"/>
</dbReference>
<evidence type="ECO:0000259" key="17">
    <source>
        <dbReference type="Pfam" id="PF04560"/>
    </source>
</evidence>
<dbReference type="PANTHER" id="PTHR20856">
    <property type="entry name" value="DNA-DIRECTED RNA POLYMERASE I SUBUNIT 2"/>
    <property type="match status" value="1"/>
</dbReference>
<comment type="subunit">
    <text evidence="12">In plastids the minimal PEP RNA polymerase catalytic core is composed of four subunits: alpha, beta, beta', and beta''. When a (nuclear-encoded) sigma factor is associated with the core the holoenzyme is formed, which can initiate transcription.</text>
</comment>
<evidence type="ECO:0000256" key="12">
    <source>
        <dbReference type="ARBA" id="ARBA00026088"/>
    </source>
</evidence>
<comment type="similarity">
    <text evidence="3 15">Belongs to the RNA polymerase beta chain family.</text>
</comment>
<evidence type="ECO:0000256" key="4">
    <source>
        <dbReference type="ARBA" id="ARBA00012418"/>
    </source>
</evidence>
<dbReference type="InterPro" id="IPR015712">
    <property type="entry name" value="DNA-dir_RNA_pol_su2"/>
</dbReference>
<feature type="domain" description="RNA polymerase Rpb2" evidence="17">
    <location>
        <begin position="969"/>
        <end position="1042"/>
    </location>
</feature>
<feature type="domain" description="DNA-directed RNA polymerase subunit 2 hybrid-binding" evidence="16">
    <location>
        <begin position="568"/>
        <end position="967"/>
    </location>
</feature>
<proteinExistence type="inferred from homology"/>
<dbReference type="InterPro" id="IPR007120">
    <property type="entry name" value="DNA-dir_RNAP_su2_dom"/>
</dbReference>
<evidence type="ECO:0000256" key="5">
    <source>
        <dbReference type="ARBA" id="ARBA00021955"/>
    </source>
</evidence>
<evidence type="ECO:0000256" key="6">
    <source>
        <dbReference type="ARBA" id="ARBA00022478"/>
    </source>
</evidence>
<keyword evidence="11" id="KW-0804">Transcription</keyword>
<evidence type="ECO:0000256" key="13">
    <source>
        <dbReference type="ARBA" id="ARBA00031090"/>
    </source>
</evidence>
<dbReference type="InterPro" id="IPR037033">
    <property type="entry name" value="DNA-dir_RNAP_su2_hyb_sf"/>
</dbReference>
<keyword evidence="9" id="KW-0548">Nucleotidyltransferase</keyword>
<evidence type="ECO:0000256" key="8">
    <source>
        <dbReference type="ARBA" id="ARBA00022679"/>
    </source>
</evidence>